<evidence type="ECO:0000256" key="1">
    <source>
        <dbReference type="SAM" id="Phobius"/>
    </source>
</evidence>
<dbReference type="Proteomes" id="UP001596223">
    <property type="component" value="Unassembled WGS sequence"/>
</dbReference>
<comment type="caution">
    <text evidence="2">The sequence shown here is derived from an EMBL/GenBank/DDBJ whole genome shotgun (WGS) entry which is preliminary data.</text>
</comment>
<evidence type="ECO:0000313" key="2">
    <source>
        <dbReference type="EMBL" id="MFC6010431.1"/>
    </source>
</evidence>
<gene>
    <name evidence="2" type="ORF">ACFP3H_05160</name>
</gene>
<feature type="transmembrane region" description="Helical" evidence="1">
    <location>
        <begin position="56"/>
        <end position="82"/>
    </location>
</feature>
<keyword evidence="3" id="KW-1185">Reference proteome</keyword>
<protein>
    <recommendedName>
        <fullName evidence="4">Phage holin family protein</fullName>
    </recommendedName>
</protein>
<feature type="transmembrane region" description="Helical" evidence="1">
    <location>
        <begin position="94"/>
        <end position="114"/>
    </location>
</feature>
<evidence type="ECO:0008006" key="4">
    <source>
        <dbReference type="Google" id="ProtNLM"/>
    </source>
</evidence>
<keyword evidence="1" id="KW-0472">Membrane</keyword>
<name>A0ABW1JLZ8_9NOCA</name>
<keyword evidence="1" id="KW-1133">Transmembrane helix</keyword>
<organism evidence="2 3">
    <name type="scientific">Nocardia lasii</name>
    <dbReference type="NCBI Taxonomy" id="1616107"/>
    <lineage>
        <taxon>Bacteria</taxon>
        <taxon>Bacillati</taxon>
        <taxon>Actinomycetota</taxon>
        <taxon>Actinomycetes</taxon>
        <taxon>Mycobacteriales</taxon>
        <taxon>Nocardiaceae</taxon>
        <taxon>Nocardia</taxon>
    </lineage>
</organism>
<proteinExistence type="predicted"/>
<keyword evidence="1" id="KW-0812">Transmembrane</keyword>
<sequence>MTVTGSDESPETADFATLLDAAFPPRELPPEVRGVRARSRTAAQLAQLEIVVKTQYAIYVGFQALVFALTAAATVALMISIWRLMTGDATTAQTVQNVVAALGGLLIGSAAVFIQKQAATAKANYATALRQWKQG</sequence>
<reference evidence="3" key="1">
    <citation type="journal article" date="2019" name="Int. J. Syst. Evol. Microbiol.">
        <title>The Global Catalogue of Microorganisms (GCM) 10K type strain sequencing project: providing services to taxonomists for standard genome sequencing and annotation.</title>
        <authorList>
            <consortium name="The Broad Institute Genomics Platform"/>
            <consortium name="The Broad Institute Genome Sequencing Center for Infectious Disease"/>
            <person name="Wu L."/>
            <person name="Ma J."/>
        </authorList>
    </citation>
    <scope>NUCLEOTIDE SEQUENCE [LARGE SCALE GENOMIC DNA]</scope>
    <source>
        <strain evidence="3">CCUG 36956</strain>
    </source>
</reference>
<evidence type="ECO:0000313" key="3">
    <source>
        <dbReference type="Proteomes" id="UP001596223"/>
    </source>
</evidence>
<dbReference type="EMBL" id="JBHSQN010000002">
    <property type="protein sequence ID" value="MFC6010431.1"/>
    <property type="molecule type" value="Genomic_DNA"/>
</dbReference>
<dbReference type="RefSeq" id="WP_378600338.1">
    <property type="nucleotide sequence ID" value="NZ_JBHSQN010000002.1"/>
</dbReference>
<accession>A0ABW1JLZ8</accession>